<reference evidence="2" key="1">
    <citation type="submission" date="2015-12" db="EMBL/GenBank/DDBJ databases">
        <title>De novo transcriptome assembly of four potential Pierce s Disease insect vectors from Arizona vineyards.</title>
        <authorList>
            <person name="Tassone E.E."/>
        </authorList>
    </citation>
    <scope>NUCLEOTIDE SEQUENCE</scope>
</reference>
<name>A0A1B6D9U7_9HEMI</name>
<feature type="compositionally biased region" description="Polar residues" evidence="1">
    <location>
        <begin position="175"/>
        <end position="187"/>
    </location>
</feature>
<dbReference type="EMBL" id="GEDC01014827">
    <property type="protein sequence ID" value="JAS22471.1"/>
    <property type="molecule type" value="Transcribed_RNA"/>
</dbReference>
<feature type="region of interest" description="Disordered" evidence="1">
    <location>
        <begin position="1"/>
        <end position="71"/>
    </location>
</feature>
<sequence length="202" mass="22743">KAGAYCHVRGKRKAPPPPRVCLISEINNLPGSKGNSFGRKKRPAPPPPVDFQPTEEKKNSRGSLSPEEKQRLLNNIEKLKLHTNKLNITDIETNEKMSNVVSNDSLKLEKGVLRANKTEMQVPELKQNPASPVSPRPWYKRNIIHKENGKSLDKKKDKNKNNDWMPEVGIPRGSIGSSENNRLSNIFSKPDEKRNSQISVLV</sequence>
<gene>
    <name evidence="2" type="ORF">g.30066</name>
</gene>
<feature type="non-terminal residue" evidence="2">
    <location>
        <position position="1"/>
    </location>
</feature>
<protein>
    <submittedName>
        <fullName evidence="2">Uncharacterized protein</fullName>
    </submittedName>
</protein>
<feature type="compositionally biased region" description="Polar residues" evidence="1">
    <location>
        <begin position="25"/>
        <end position="35"/>
    </location>
</feature>
<organism evidence="2">
    <name type="scientific">Clastoptera arizonana</name>
    <name type="common">Arizona spittle bug</name>
    <dbReference type="NCBI Taxonomy" id="38151"/>
    <lineage>
        <taxon>Eukaryota</taxon>
        <taxon>Metazoa</taxon>
        <taxon>Ecdysozoa</taxon>
        <taxon>Arthropoda</taxon>
        <taxon>Hexapoda</taxon>
        <taxon>Insecta</taxon>
        <taxon>Pterygota</taxon>
        <taxon>Neoptera</taxon>
        <taxon>Paraneoptera</taxon>
        <taxon>Hemiptera</taxon>
        <taxon>Auchenorrhyncha</taxon>
        <taxon>Cercopoidea</taxon>
        <taxon>Clastopteridae</taxon>
        <taxon>Clastoptera</taxon>
    </lineage>
</organism>
<evidence type="ECO:0000256" key="1">
    <source>
        <dbReference type="SAM" id="MobiDB-lite"/>
    </source>
</evidence>
<feature type="compositionally biased region" description="Basic and acidic residues" evidence="1">
    <location>
        <begin position="144"/>
        <end position="161"/>
    </location>
</feature>
<evidence type="ECO:0000313" key="2">
    <source>
        <dbReference type="EMBL" id="JAS22471.1"/>
    </source>
</evidence>
<dbReference type="AlphaFoldDB" id="A0A1B6D9U7"/>
<feature type="non-terminal residue" evidence="2">
    <location>
        <position position="202"/>
    </location>
</feature>
<proteinExistence type="predicted"/>
<feature type="region of interest" description="Disordered" evidence="1">
    <location>
        <begin position="119"/>
        <end position="202"/>
    </location>
</feature>
<accession>A0A1B6D9U7</accession>